<evidence type="ECO:0000313" key="3">
    <source>
        <dbReference type="Proteomes" id="UP000006230"/>
    </source>
</evidence>
<dbReference type="HOGENOM" id="CLU_3186963_0_0_5"/>
<protein>
    <submittedName>
        <fullName evidence="2">Uncharacterized protein</fullName>
    </submittedName>
</protein>
<proteinExistence type="predicted"/>
<dbReference type="STRING" id="314265.R2601_03168"/>
<dbReference type="Proteomes" id="UP000006230">
    <property type="component" value="Unassembled WGS sequence"/>
</dbReference>
<comment type="caution">
    <text evidence="2">The sequence shown here is derived from an EMBL/GenBank/DDBJ whole genome shotgun (WGS) entry which is preliminary data.</text>
</comment>
<accession>Q0FWL2</accession>
<evidence type="ECO:0000256" key="1">
    <source>
        <dbReference type="SAM" id="MobiDB-lite"/>
    </source>
</evidence>
<keyword evidence="3" id="KW-1185">Reference proteome</keyword>
<gene>
    <name evidence="2" type="ORF">R2601_03168</name>
</gene>
<feature type="region of interest" description="Disordered" evidence="1">
    <location>
        <begin position="1"/>
        <end position="28"/>
    </location>
</feature>
<organism evidence="2 3">
    <name type="scientific">Salipiger bermudensis (strain DSM 26914 / JCM 13377 / KCTC 12554 / HTCC2601)</name>
    <name type="common">Pelagibaca bermudensis</name>
    <dbReference type="NCBI Taxonomy" id="314265"/>
    <lineage>
        <taxon>Bacteria</taxon>
        <taxon>Pseudomonadati</taxon>
        <taxon>Pseudomonadota</taxon>
        <taxon>Alphaproteobacteria</taxon>
        <taxon>Rhodobacterales</taxon>
        <taxon>Roseobacteraceae</taxon>
        <taxon>Salipiger</taxon>
    </lineage>
</organism>
<reference evidence="2 3" key="1">
    <citation type="journal article" date="2010" name="J. Bacteriol.">
        <title>Genome sequences of Pelagibaca bermudensis HTCC2601T and Maritimibacter alkaliphilus HTCC2654T, the type strains of two marine Roseobacter genera.</title>
        <authorList>
            <person name="Thrash J.C."/>
            <person name="Cho J.C."/>
            <person name="Ferriera S."/>
            <person name="Johnson J."/>
            <person name="Vergin K.L."/>
            <person name="Giovannoni S.J."/>
        </authorList>
    </citation>
    <scope>NUCLEOTIDE SEQUENCE [LARGE SCALE GENOMIC DNA]</scope>
    <source>
        <strain evidence="3">DSM 26914 / JCM 13377 / KCTC 12554 / HTCC2601</strain>
    </source>
</reference>
<dbReference type="EMBL" id="AATQ01000001">
    <property type="protein sequence ID" value="EAU48540.1"/>
    <property type="molecule type" value="Genomic_DNA"/>
</dbReference>
<sequence>MRPLFPDQRSNPCPASDLPRAPRGRWPYACRSPVRATRSPLPFPGS</sequence>
<name>Q0FWL2_SALBH</name>
<dbReference type="AlphaFoldDB" id="Q0FWL2"/>
<evidence type="ECO:0000313" key="2">
    <source>
        <dbReference type="EMBL" id="EAU48540.1"/>
    </source>
</evidence>